<dbReference type="STRING" id="1121393.SAMN02745216_02640"/>
<name>A0A1M6NNN7_9BACT</name>
<dbReference type="RefSeq" id="WP_073476528.1">
    <property type="nucleotide sequence ID" value="NZ_FQZU01000015.1"/>
</dbReference>
<dbReference type="OrthoDB" id="5420865at2"/>
<dbReference type="AlphaFoldDB" id="A0A1M6NNN7"/>
<protein>
    <submittedName>
        <fullName evidence="1">Uncharacterized protein</fullName>
    </submittedName>
</protein>
<dbReference type="Proteomes" id="UP000183994">
    <property type="component" value="Unassembled WGS sequence"/>
</dbReference>
<proteinExistence type="predicted"/>
<sequence length="114" mass="13045">MNCIDGIEGVLRCILSEFQERYVAGTLDDSDFILNLRVVIDGAARFLEQNEELGIAPAILKKVMHQACKEWWLEFAKNQQEAAAEEDKDTPSGDSLEYLEHYFDHIFHHGAYPD</sequence>
<dbReference type="EMBL" id="FQZU01000015">
    <property type="protein sequence ID" value="SHJ97182.1"/>
    <property type="molecule type" value="Genomic_DNA"/>
</dbReference>
<keyword evidence="2" id="KW-1185">Reference proteome</keyword>
<evidence type="ECO:0000313" key="2">
    <source>
        <dbReference type="Proteomes" id="UP000183994"/>
    </source>
</evidence>
<gene>
    <name evidence="1" type="ORF">SAMN02745216_02640</name>
</gene>
<reference evidence="2" key="1">
    <citation type="submission" date="2016-11" db="EMBL/GenBank/DDBJ databases">
        <authorList>
            <person name="Varghese N."/>
            <person name="Submissions S."/>
        </authorList>
    </citation>
    <scope>NUCLEOTIDE SEQUENCE [LARGE SCALE GENOMIC DNA]</scope>
    <source>
        <strain evidence="2">DSM 16219</strain>
    </source>
</reference>
<organism evidence="1 2">
    <name type="scientific">Desulfatibacillum alkenivorans DSM 16219</name>
    <dbReference type="NCBI Taxonomy" id="1121393"/>
    <lineage>
        <taxon>Bacteria</taxon>
        <taxon>Pseudomonadati</taxon>
        <taxon>Thermodesulfobacteriota</taxon>
        <taxon>Desulfobacteria</taxon>
        <taxon>Desulfobacterales</taxon>
        <taxon>Desulfatibacillaceae</taxon>
        <taxon>Desulfatibacillum</taxon>
    </lineage>
</organism>
<evidence type="ECO:0000313" key="1">
    <source>
        <dbReference type="EMBL" id="SHJ97182.1"/>
    </source>
</evidence>
<accession>A0A1M6NNN7</accession>